<dbReference type="OrthoDB" id="6140671at2759"/>
<feature type="transmembrane region" description="Helical" evidence="6">
    <location>
        <begin position="499"/>
        <end position="519"/>
    </location>
</feature>
<dbReference type="GO" id="GO:0035151">
    <property type="term" value="P:regulation of tube size, open tracheal system"/>
    <property type="evidence" value="ECO:0007669"/>
    <property type="project" value="TreeGrafter"/>
</dbReference>
<keyword evidence="3 6" id="KW-1133">Transmembrane helix</keyword>
<dbReference type="AlphaFoldDB" id="A0A553P1D5"/>
<evidence type="ECO:0000313" key="8">
    <source>
        <dbReference type="Proteomes" id="UP000318571"/>
    </source>
</evidence>
<evidence type="ECO:0000256" key="2">
    <source>
        <dbReference type="ARBA" id="ARBA00022692"/>
    </source>
</evidence>
<comment type="caution">
    <text evidence="7">The sequence shown here is derived from an EMBL/GenBank/DDBJ whole genome shotgun (WGS) entry which is preliminary data.</text>
</comment>
<evidence type="ECO:0000256" key="6">
    <source>
        <dbReference type="SAM" id="Phobius"/>
    </source>
</evidence>
<organism evidence="7 8">
    <name type="scientific">Tigriopus californicus</name>
    <name type="common">Marine copepod</name>
    <dbReference type="NCBI Taxonomy" id="6832"/>
    <lineage>
        <taxon>Eukaryota</taxon>
        <taxon>Metazoa</taxon>
        <taxon>Ecdysozoa</taxon>
        <taxon>Arthropoda</taxon>
        <taxon>Crustacea</taxon>
        <taxon>Multicrustacea</taxon>
        <taxon>Hexanauplia</taxon>
        <taxon>Copepoda</taxon>
        <taxon>Harpacticoida</taxon>
        <taxon>Harpacticidae</taxon>
        <taxon>Tigriopus</taxon>
    </lineage>
</organism>
<comment type="subcellular location">
    <subcellularLocation>
        <location evidence="1">Membrane</location>
        <topology evidence="1">Multi-pass membrane protein</topology>
    </subcellularLocation>
</comment>
<feature type="compositionally biased region" description="Basic and acidic residues" evidence="5">
    <location>
        <begin position="195"/>
        <end position="214"/>
    </location>
</feature>
<keyword evidence="4 6" id="KW-0472">Membrane</keyword>
<evidence type="ECO:0000256" key="1">
    <source>
        <dbReference type="ARBA" id="ARBA00004141"/>
    </source>
</evidence>
<keyword evidence="8" id="KW-1185">Reference proteome</keyword>
<protein>
    <submittedName>
        <fullName evidence="7">Uncharacterized protein</fullName>
    </submittedName>
</protein>
<dbReference type="InterPro" id="IPR004031">
    <property type="entry name" value="PMP22/EMP/MP20/Claudin"/>
</dbReference>
<dbReference type="PANTHER" id="PTHR21284">
    <property type="entry name" value="EG:80H7.2 PROTEIN"/>
    <property type="match status" value="1"/>
</dbReference>
<dbReference type="EMBL" id="VCGU01000008">
    <property type="protein sequence ID" value="TRY71504.1"/>
    <property type="molecule type" value="Genomic_DNA"/>
</dbReference>
<evidence type="ECO:0000313" key="7">
    <source>
        <dbReference type="EMBL" id="TRY71504.1"/>
    </source>
</evidence>
<evidence type="ECO:0000256" key="5">
    <source>
        <dbReference type="SAM" id="MobiDB-lite"/>
    </source>
</evidence>
<dbReference type="GO" id="GO:0005918">
    <property type="term" value="C:septate junction"/>
    <property type="evidence" value="ECO:0007669"/>
    <property type="project" value="TreeGrafter"/>
</dbReference>
<dbReference type="Pfam" id="PF13903">
    <property type="entry name" value="Claudin_2"/>
    <property type="match status" value="1"/>
</dbReference>
<dbReference type="GO" id="GO:0016020">
    <property type="term" value="C:membrane"/>
    <property type="evidence" value="ECO:0007669"/>
    <property type="project" value="UniProtKB-SubCell"/>
</dbReference>
<feature type="compositionally biased region" description="Low complexity" evidence="5">
    <location>
        <begin position="12"/>
        <end position="23"/>
    </location>
</feature>
<feature type="region of interest" description="Disordered" evidence="5">
    <location>
        <begin position="1"/>
        <end position="84"/>
    </location>
</feature>
<feature type="transmembrane region" description="Helical" evidence="6">
    <location>
        <begin position="335"/>
        <end position="360"/>
    </location>
</feature>
<dbReference type="GO" id="GO:0019991">
    <property type="term" value="P:septate junction assembly"/>
    <property type="evidence" value="ECO:0007669"/>
    <property type="project" value="TreeGrafter"/>
</dbReference>
<name>A0A553P1D5_TIGCA</name>
<dbReference type="STRING" id="6832.A0A553P1D5"/>
<feature type="region of interest" description="Disordered" evidence="5">
    <location>
        <begin position="178"/>
        <end position="232"/>
    </location>
</feature>
<gene>
    <name evidence="7" type="ORF">TCAL_10135</name>
</gene>
<dbReference type="Gene3D" id="1.20.140.150">
    <property type="match status" value="1"/>
</dbReference>
<evidence type="ECO:0000256" key="3">
    <source>
        <dbReference type="ARBA" id="ARBA00022989"/>
    </source>
</evidence>
<dbReference type="Proteomes" id="UP000318571">
    <property type="component" value="Chromosome 7"/>
</dbReference>
<feature type="region of interest" description="Disordered" evidence="5">
    <location>
        <begin position="284"/>
        <end position="313"/>
    </location>
</feature>
<sequence>MLGPGYDNPAFQRQQSYQSSGGRDSLRYVDSELDSMRQFPTFNSLEEDDIDEDSFRSDLERDSSRGSVQGGTTGNPGEFQAERPFTQSLTHEQRYAMLVREGNRRASLQYRQHLEPTSRGPLLQRRSITEEGQDHVQPDEIQLAVPREIDLTRAGPESLAMVVSPSVQLHDLSRQVSQISQPLQSPPVAVISPTSHHEEPANLRRSASGRDSRRLSTRRSTGTQSKNLQTPRKHIEISYDTRRTYSNATKPDPKWFNLFGLIDTGKLRCLFGDSTAYSRGAKYEVNAPGSSENPENIPRKRSLPLTPTSNKAPSISDQYKEIIRQSEENRGKKDALFYAAILTFVAGLLLLMSFASPYWLVSWEDTESPFKNMGLWEFCFFRYHHPDYQFDKLFHGCHALYGDEYRLIREKLLPGWLMVVQLFVTLAFILSFACQLLFVALLLRYPLEVILRFEYHFCGVVCILNGITALFLFLGVLVFGVGCWDRDWLLYPNYNYVSWSYAFAVISCLVHLLGAILMAKDYKDAKERKEKNKALIMQMQPPGFTSGSHFHLGGGSGYI</sequence>
<evidence type="ECO:0000256" key="4">
    <source>
        <dbReference type="ARBA" id="ARBA00023136"/>
    </source>
</evidence>
<dbReference type="PANTHER" id="PTHR21284:SF12">
    <property type="entry name" value="EG:80H7.2 PROTEIN"/>
    <property type="match status" value="1"/>
</dbReference>
<feature type="transmembrane region" description="Helical" evidence="6">
    <location>
        <begin position="455"/>
        <end position="479"/>
    </location>
</feature>
<proteinExistence type="predicted"/>
<keyword evidence="2 6" id="KW-0812">Transmembrane</keyword>
<accession>A0A553P1D5</accession>
<feature type="compositionally biased region" description="Basic and acidic residues" evidence="5">
    <location>
        <begin position="53"/>
        <end position="64"/>
    </location>
</feature>
<reference evidence="7 8" key="1">
    <citation type="journal article" date="2018" name="Nat. Ecol. Evol.">
        <title>Genomic signatures of mitonuclear coevolution across populations of Tigriopus californicus.</title>
        <authorList>
            <person name="Barreto F.S."/>
            <person name="Watson E.T."/>
            <person name="Lima T.G."/>
            <person name="Willett C.S."/>
            <person name="Edmands S."/>
            <person name="Li W."/>
            <person name="Burton R.S."/>
        </authorList>
    </citation>
    <scope>NUCLEOTIDE SEQUENCE [LARGE SCALE GENOMIC DNA]</scope>
    <source>
        <strain evidence="7 8">San Diego</strain>
    </source>
</reference>
<feature type="transmembrane region" description="Helical" evidence="6">
    <location>
        <begin position="416"/>
        <end position="443"/>
    </location>
</feature>